<sequence length="104" mass="11787">MLVLVQLSVVAQSRRHEWDEGQQYGIHCLPSTFTAVEDQCSAVSFCVRNFCLFKLGKLHNSAPYTRRAPYPGVALSINTNVLTRPRCDVCVIYLVFTLRRPSLL</sequence>
<protein>
    <submittedName>
        <fullName evidence="1">Uncharacterized protein</fullName>
    </submittedName>
</protein>
<evidence type="ECO:0000313" key="2">
    <source>
        <dbReference type="Proteomes" id="UP000324222"/>
    </source>
</evidence>
<name>A0A5B7EIF2_PORTR</name>
<dbReference type="EMBL" id="VSRR010002604">
    <property type="protein sequence ID" value="MPC32314.1"/>
    <property type="molecule type" value="Genomic_DNA"/>
</dbReference>
<reference evidence="1 2" key="1">
    <citation type="submission" date="2019-05" db="EMBL/GenBank/DDBJ databases">
        <title>Another draft genome of Portunus trituberculatus and its Hox gene families provides insights of decapod evolution.</title>
        <authorList>
            <person name="Jeong J.-H."/>
            <person name="Song I."/>
            <person name="Kim S."/>
            <person name="Choi T."/>
            <person name="Kim D."/>
            <person name="Ryu S."/>
            <person name="Kim W."/>
        </authorList>
    </citation>
    <scope>NUCLEOTIDE SEQUENCE [LARGE SCALE GENOMIC DNA]</scope>
    <source>
        <tissue evidence="1">Muscle</tissue>
    </source>
</reference>
<organism evidence="1 2">
    <name type="scientific">Portunus trituberculatus</name>
    <name type="common">Swimming crab</name>
    <name type="synonym">Neptunus trituberculatus</name>
    <dbReference type="NCBI Taxonomy" id="210409"/>
    <lineage>
        <taxon>Eukaryota</taxon>
        <taxon>Metazoa</taxon>
        <taxon>Ecdysozoa</taxon>
        <taxon>Arthropoda</taxon>
        <taxon>Crustacea</taxon>
        <taxon>Multicrustacea</taxon>
        <taxon>Malacostraca</taxon>
        <taxon>Eumalacostraca</taxon>
        <taxon>Eucarida</taxon>
        <taxon>Decapoda</taxon>
        <taxon>Pleocyemata</taxon>
        <taxon>Brachyura</taxon>
        <taxon>Eubrachyura</taxon>
        <taxon>Portunoidea</taxon>
        <taxon>Portunidae</taxon>
        <taxon>Portuninae</taxon>
        <taxon>Portunus</taxon>
    </lineage>
</organism>
<dbReference type="Proteomes" id="UP000324222">
    <property type="component" value="Unassembled WGS sequence"/>
</dbReference>
<proteinExistence type="predicted"/>
<accession>A0A5B7EIF2</accession>
<comment type="caution">
    <text evidence="1">The sequence shown here is derived from an EMBL/GenBank/DDBJ whole genome shotgun (WGS) entry which is preliminary data.</text>
</comment>
<gene>
    <name evidence="1" type="ORF">E2C01_025624</name>
</gene>
<evidence type="ECO:0000313" key="1">
    <source>
        <dbReference type="EMBL" id="MPC32314.1"/>
    </source>
</evidence>
<dbReference type="AlphaFoldDB" id="A0A5B7EIF2"/>
<keyword evidence="2" id="KW-1185">Reference proteome</keyword>